<evidence type="ECO:0000313" key="2">
    <source>
        <dbReference type="Proteomes" id="UP000178448"/>
    </source>
</evidence>
<protein>
    <submittedName>
        <fullName evidence="1">Uncharacterized protein</fullName>
    </submittedName>
</protein>
<reference evidence="1 2" key="1">
    <citation type="journal article" date="2016" name="Nat. Commun.">
        <title>Thousands of microbial genomes shed light on interconnected biogeochemical processes in an aquifer system.</title>
        <authorList>
            <person name="Anantharaman K."/>
            <person name="Brown C.T."/>
            <person name="Hug L.A."/>
            <person name="Sharon I."/>
            <person name="Castelle C.J."/>
            <person name="Probst A.J."/>
            <person name="Thomas B.C."/>
            <person name="Singh A."/>
            <person name="Wilkins M.J."/>
            <person name="Karaoz U."/>
            <person name="Brodie E.L."/>
            <person name="Williams K.H."/>
            <person name="Hubbard S.S."/>
            <person name="Banfield J.F."/>
        </authorList>
    </citation>
    <scope>NUCLEOTIDE SEQUENCE [LARGE SCALE GENOMIC DNA]</scope>
</reference>
<dbReference type="STRING" id="1798374.A2Z33_05055"/>
<evidence type="ECO:0000313" key="1">
    <source>
        <dbReference type="EMBL" id="OGG02401.1"/>
    </source>
</evidence>
<dbReference type="AlphaFoldDB" id="A0A1F5YQC6"/>
<name>A0A1F5YQC6_9BACT</name>
<accession>A0A1F5YQC6</accession>
<comment type="caution">
    <text evidence="1">The sequence shown here is derived from an EMBL/GenBank/DDBJ whole genome shotgun (WGS) entry which is preliminary data.</text>
</comment>
<dbReference type="Proteomes" id="UP000178448">
    <property type="component" value="Unassembled WGS sequence"/>
</dbReference>
<proteinExistence type="predicted"/>
<organism evidence="1 2">
    <name type="scientific">Candidatus Gottesmanbacteria bacterium RBG_16_52_11</name>
    <dbReference type="NCBI Taxonomy" id="1798374"/>
    <lineage>
        <taxon>Bacteria</taxon>
        <taxon>Candidatus Gottesmaniibacteriota</taxon>
    </lineage>
</organism>
<sequence length="83" mass="9701">MNHERIEAEARIIAEKLNDLNGLGFHCKAIYLLGPQTCYELSSHTLDMERRGKLKKSPAAYYNGCVMQEIQKRGLRWNTKRYE</sequence>
<gene>
    <name evidence="1" type="ORF">A2Z33_05055</name>
</gene>
<dbReference type="EMBL" id="MFJD01000008">
    <property type="protein sequence ID" value="OGG02401.1"/>
    <property type="molecule type" value="Genomic_DNA"/>
</dbReference>